<evidence type="ECO:0000256" key="1">
    <source>
        <dbReference type="ARBA" id="ARBA00004141"/>
    </source>
</evidence>
<comment type="subcellular location">
    <subcellularLocation>
        <location evidence="1">Membrane</location>
        <topology evidence="1">Multi-pass membrane protein</topology>
    </subcellularLocation>
</comment>
<gene>
    <name evidence="6" type="primary">RBD2</name>
    <name evidence="6" type="ORF">A0J61_02100</name>
</gene>
<dbReference type="SUPFAM" id="SSF144091">
    <property type="entry name" value="Rhomboid-like"/>
    <property type="match status" value="1"/>
</dbReference>
<evidence type="ECO:0000256" key="2">
    <source>
        <dbReference type="ARBA" id="ARBA00022692"/>
    </source>
</evidence>
<dbReference type="Proteomes" id="UP000093000">
    <property type="component" value="Unassembled WGS sequence"/>
</dbReference>
<feature type="transmembrane region" description="Helical" evidence="5">
    <location>
        <begin position="116"/>
        <end position="135"/>
    </location>
</feature>
<feature type="transmembrane region" description="Helical" evidence="5">
    <location>
        <begin position="147"/>
        <end position="169"/>
    </location>
</feature>
<dbReference type="AlphaFoldDB" id="A0A1C7NLH2"/>
<dbReference type="EMBL" id="LUGH01000075">
    <property type="protein sequence ID" value="OBZ89848.1"/>
    <property type="molecule type" value="Genomic_DNA"/>
</dbReference>
<evidence type="ECO:0000313" key="7">
    <source>
        <dbReference type="Proteomes" id="UP000093000"/>
    </source>
</evidence>
<dbReference type="InParanoid" id="A0A1C7NLH2"/>
<evidence type="ECO:0000256" key="5">
    <source>
        <dbReference type="SAM" id="Phobius"/>
    </source>
</evidence>
<evidence type="ECO:0000256" key="3">
    <source>
        <dbReference type="ARBA" id="ARBA00022989"/>
    </source>
</evidence>
<keyword evidence="3 5" id="KW-1133">Transmembrane helix</keyword>
<evidence type="ECO:0000256" key="4">
    <source>
        <dbReference type="ARBA" id="ARBA00023136"/>
    </source>
</evidence>
<feature type="transmembrane region" description="Helical" evidence="5">
    <location>
        <begin position="77"/>
        <end position="101"/>
    </location>
</feature>
<reference evidence="6 7" key="1">
    <citation type="submission" date="2016-03" db="EMBL/GenBank/DDBJ databases">
        <title>Choanephora cucurbitarum.</title>
        <authorList>
            <person name="Min B."/>
            <person name="Park H."/>
            <person name="Park J.-H."/>
            <person name="Shin H.-D."/>
            <person name="Choi I.-G."/>
        </authorList>
    </citation>
    <scope>NUCLEOTIDE SEQUENCE [LARGE SCALE GENOMIC DNA]</scope>
    <source>
        <strain evidence="6 7">KUS-F28377</strain>
    </source>
</reference>
<feature type="transmembrane region" description="Helical" evidence="5">
    <location>
        <begin position="189"/>
        <end position="222"/>
    </location>
</feature>
<feature type="transmembrane region" description="Helical" evidence="5">
    <location>
        <begin position="35"/>
        <end position="56"/>
    </location>
</feature>
<keyword evidence="7" id="KW-1185">Reference proteome</keyword>
<dbReference type="Gene3D" id="1.20.1540.10">
    <property type="entry name" value="Rhomboid-like"/>
    <property type="match status" value="1"/>
</dbReference>
<proteinExistence type="predicted"/>
<name>A0A1C7NLH2_9FUNG</name>
<keyword evidence="2 5" id="KW-0812">Transmembrane</keyword>
<protein>
    <submittedName>
        <fullName evidence="6">Rhomboid protein 2</fullName>
    </submittedName>
</protein>
<keyword evidence="4 5" id="KW-0472">Membrane</keyword>
<sequence>MASQQEPNVQTNRALPVFLDHVKQAVAAMPPVTKFMLWTPYAVFAVDLVITLFFPGRPTLSYWCFLDFDVATRGLEVFRFVSYPFATLYLTDAIIVSLWLIPEMYKLEQRYGSLKLLYVLLTLLTVIPGVVCLVIRQLAIQSSSSLYWVHMTCRGMYGWVVGLICWSYLSEDNEAQDRMIAGTIRIPHQYWPMIVFVMFVFLIPGSSVLLNILCGVIGYLYVKQKLPFLMPSDARLTEIESKAILSPLTKAANFVPTADTSNPYLPIVNDQPSSSFAGQGHRLGP</sequence>
<dbReference type="STRING" id="101091.A0A1C7NLH2"/>
<dbReference type="OrthoDB" id="10257275at2759"/>
<dbReference type="InterPro" id="IPR035952">
    <property type="entry name" value="Rhomboid-like_sf"/>
</dbReference>
<accession>A0A1C7NLH2</accession>
<evidence type="ECO:0000313" key="6">
    <source>
        <dbReference type="EMBL" id="OBZ89848.1"/>
    </source>
</evidence>
<dbReference type="GO" id="GO:0016020">
    <property type="term" value="C:membrane"/>
    <property type="evidence" value="ECO:0007669"/>
    <property type="project" value="UniProtKB-SubCell"/>
</dbReference>
<organism evidence="6 7">
    <name type="scientific">Choanephora cucurbitarum</name>
    <dbReference type="NCBI Taxonomy" id="101091"/>
    <lineage>
        <taxon>Eukaryota</taxon>
        <taxon>Fungi</taxon>
        <taxon>Fungi incertae sedis</taxon>
        <taxon>Mucoromycota</taxon>
        <taxon>Mucoromycotina</taxon>
        <taxon>Mucoromycetes</taxon>
        <taxon>Mucorales</taxon>
        <taxon>Mucorineae</taxon>
        <taxon>Choanephoraceae</taxon>
        <taxon>Choanephoroideae</taxon>
        <taxon>Choanephora</taxon>
    </lineage>
</organism>
<comment type="caution">
    <text evidence="6">The sequence shown here is derived from an EMBL/GenBank/DDBJ whole genome shotgun (WGS) entry which is preliminary data.</text>
</comment>